<dbReference type="CDD" id="cd14824">
    <property type="entry name" value="Longin"/>
    <property type="match status" value="1"/>
</dbReference>
<evidence type="ECO:0000256" key="11">
    <source>
        <dbReference type="ARBA" id="ARBA00037863"/>
    </source>
</evidence>
<sequence>MTIDYSLIARGEVIIVSHQIGSGNYHSIAESMLPNIPLNVNTKITYTSESFMYHVVVEDGLIYLCVSEPAFGRLVPYAFLKEIQKRFTSGSLPIRAATCGENGLQRDFEQVLAAQMEYFSTSEEVNKVTKLQSQVDSVKEIMQENIEKVLQRGDKLEELESKASDLESNSSTFRSQTRKVVRKMWWKNTRMTIILAMVAVGLVAILTVIILYATGVLPPDSGY</sequence>
<evidence type="ECO:0000256" key="12">
    <source>
        <dbReference type="ARBA" id="ARBA00037875"/>
    </source>
</evidence>
<feature type="coiled-coil region" evidence="16">
    <location>
        <begin position="139"/>
        <end position="176"/>
    </location>
</feature>
<evidence type="ECO:0000256" key="9">
    <source>
        <dbReference type="ARBA" id="ARBA00037803"/>
    </source>
</evidence>
<evidence type="ECO:0000256" key="8">
    <source>
        <dbReference type="ARBA" id="ARBA00037801"/>
    </source>
</evidence>
<keyword evidence="5" id="KW-0653">Protein transport</keyword>
<evidence type="ECO:0000259" key="19">
    <source>
        <dbReference type="PROSITE" id="PS50892"/>
    </source>
</evidence>
<evidence type="ECO:0000313" key="22">
    <source>
        <dbReference type="RefSeq" id="XP_014670536.1"/>
    </source>
</evidence>
<evidence type="ECO:0000313" key="21">
    <source>
        <dbReference type="RefSeq" id="XP_014670529.1"/>
    </source>
</evidence>
<comment type="similarity">
    <text evidence="2">Belongs to the synaptobrevin family.</text>
</comment>
<keyword evidence="15 16" id="KW-0175">Coiled coil</keyword>
<evidence type="ECO:0000256" key="17">
    <source>
        <dbReference type="SAM" id="Phobius"/>
    </source>
</evidence>
<evidence type="ECO:0000256" key="7">
    <source>
        <dbReference type="ARBA" id="ARBA00023136"/>
    </source>
</evidence>
<evidence type="ECO:0000256" key="1">
    <source>
        <dbReference type="ARBA" id="ARBA00004163"/>
    </source>
</evidence>
<evidence type="ECO:0000256" key="14">
    <source>
        <dbReference type="ARBA" id="ARBA00042194"/>
    </source>
</evidence>
<dbReference type="PROSITE" id="PS50859">
    <property type="entry name" value="LONGIN"/>
    <property type="match status" value="1"/>
</dbReference>
<dbReference type="PANTHER" id="PTHR21136:SF168">
    <property type="entry name" value="VESICLE-ASSOCIATED MEMBRANE PROTEIN 9"/>
    <property type="match status" value="1"/>
</dbReference>
<accession>A0ABM1EEA8</accession>
<evidence type="ECO:0000256" key="4">
    <source>
        <dbReference type="ARBA" id="ARBA00022692"/>
    </source>
</evidence>
<keyword evidence="4 17" id="KW-0812">Transmembrane</keyword>
<dbReference type="InterPro" id="IPR001388">
    <property type="entry name" value="Synaptobrevin-like"/>
</dbReference>
<evidence type="ECO:0000313" key="23">
    <source>
        <dbReference type="RefSeq" id="XP_014670544.1"/>
    </source>
</evidence>
<evidence type="ECO:0000256" key="2">
    <source>
        <dbReference type="ARBA" id="ARBA00008025"/>
    </source>
</evidence>
<dbReference type="SUPFAM" id="SSF64356">
    <property type="entry name" value="SNARE-like"/>
    <property type="match status" value="1"/>
</dbReference>
<feature type="domain" description="Longin" evidence="18">
    <location>
        <begin position="7"/>
        <end position="112"/>
    </location>
</feature>
<evidence type="ECO:0000256" key="15">
    <source>
        <dbReference type="PROSITE-ProRule" id="PRU00290"/>
    </source>
</evidence>
<dbReference type="RefSeq" id="XP_014670529.1">
    <property type="nucleotide sequence ID" value="XM_014815043.1"/>
</dbReference>
<evidence type="ECO:0000313" key="20">
    <source>
        <dbReference type="Proteomes" id="UP000695022"/>
    </source>
</evidence>
<feature type="transmembrane region" description="Helical" evidence="17">
    <location>
        <begin position="192"/>
        <end position="213"/>
    </location>
</feature>
<dbReference type="Gene3D" id="1.20.5.110">
    <property type="match status" value="1"/>
</dbReference>
<keyword evidence="6 17" id="KW-1133">Transmembrane helix</keyword>
<reference evidence="21 22" key="1">
    <citation type="submission" date="2025-05" db="UniProtKB">
        <authorList>
            <consortium name="RefSeq"/>
        </authorList>
    </citation>
    <scope>IDENTIFICATION</scope>
</reference>
<keyword evidence="7 17" id="KW-0472">Membrane</keyword>
<gene>
    <name evidence="21 22 23" type="primary">LOC106811430</name>
</gene>
<dbReference type="Pfam" id="PF13774">
    <property type="entry name" value="Longin"/>
    <property type="match status" value="1"/>
</dbReference>
<dbReference type="InterPro" id="IPR011012">
    <property type="entry name" value="Longin-like_dom_sf"/>
</dbReference>
<dbReference type="PROSITE" id="PS50892">
    <property type="entry name" value="V_SNARE"/>
    <property type="match status" value="1"/>
</dbReference>
<evidence type="ECO:0000259" key="18">
    <source>
        <dbReference type="PROSITE" id="PS50859"/>
    </source>
</evidence>
<dbReference type="GeneID" id="106811430"/>
<dbReference type="Gene3D" id="3.30.450.50">
    <property type="entry name" value="Longin domain"/>
    <property type="match status" value="1"/>
</dbReference>
<dbReference type="Proteomes" id="UP000695022">
    <property type="component" value="Unplaced"/>
</dbReference>
<dbReference type="RefSeq" id="XP_014670544.1">
    <property type="nucleotide sequence ID" value="XM_014815058.1"/>
</dbReference>
<protein>
    <recommendedName>
        <fullName evidence="13">Vesicle-associated membrane protein 7</fullName>
    </recommendedName>
    <alternativeName>
        <fullName evidence="14">Synaptobrevin-like protein 1</fullName>
    </alternativeName>
</protein>
<comment type="subcellular location">
    <subcellularLocation>
        <location evidence="12">Cytoplasmic vesicle</location>
        <location evidence="12">Phagosome membrane</location>
        <topology evidence="12">Single-pass type IV membrane protein</topology>
    </subcellularLocation>
    <subcellularLocation>
        <location evidence="9">Cytoplasmic vesicle</location>
        <location evidence="9">Secretory vesicle membrane</location>
        <topology evidence="9">Single-pass type IV membrane protein</topology>
    </subcellularLocation>
    <subcellularLocation>
        <location evidence="1">Endoplasmic reticulum membrane</location>
        <topology evidence="1">Single-pass type IV membrane protein</topology>
    </subcellularLocation>
    <subcellularLocation>
        <location evidence="8">Golgi apparatus</location>
        <location evidence="8">trans-Golgi network membrane</location>
        <topology evidence="8">Single-pass type IV membrane protein</topology>
    </subcellularLocation>
    <subcellularLocation>
        <location evidence="10">Late endosome membrane</location>
        <topology evidence="10">Single-pass type IV membrane protein</topology>
    </subcellularLocation>
    <subcellularLocation>
        <location evidence="11">Lysosome membrane</location>
        <topology evidence="11">Single-pass type IV membrane protein</topology>
    </subcellularLocation>
</comment>
<dbReference type="InterPro" id="IPR010908">
    <property type="entry name" value="Longin_dom"/>
</dbReference>
<dbReference type="SMART" id="SM01270">
    <property type="entry name" value="Longin"/>
    <property type="match status" value="1"/>
</dbReference>
<dbReference type="SUPFAM" id="SSF58038">
    <property type="entry name" value="SNARE fusion complex"/>
    <property type="match status" value="1"/>
</dbReference>
<evidence type="ECO:0000256" key="3">
    <source>
        <dbReference type="ARBA" id="ARBA00022448"/>
    </source>
</evidence>
<evidence type="ECO:0000256" key="16">
    <source>
        <dbReference type="SAM" id="Coils"/>
    </source>
</evidence>
<evidence type="ECO:0000256" key="13">
    <source>
        <dbReference type="ARBA" id="ARBA00039269"/>
    </source>
</evidence>
<evidence type="ECO:0000256" key="5">
    <source>
        <dbReference type="ARBA" id="ARBA00022927"/>
    </source>
</evidence>
<proteinExistence type="inferred from homology"/>
<dbReference type="PRINTS" id="PR00219">
    <property type="entry name" value="SYNAPTOBREVN"/>
</dbReference>
<dbReference type="RefSeq" id="XP_014670536.1">
    <property type="nucleotide sequence ID" value="XM_014815050.1"/>
</dbReference>
<organism evidence="20 21">
    <name type="scientific">Priapulus caudatus</name>
    <name type="common">Priapulid worm</name>
    <dbReference type="NCBI Taxonomy" id="37621"/>
    <lineage>
        <taxon>Eukaryota</taxon>
        <taxon>Metazoa</taxon>
        <taxon>Ecdysozoa</taxon>
        <taxon>Scalidophora</taxon>
        <taxon>Priapulida</taxon>
        <taxon>Priapulimorpha</taxon>
        <taxon>Priapulimorphida</taxon>
        <taxon>Priapulidae</taxon>
        <taxon>Priapulus</taxon>
    </lineage>
</organism>
<evidence type="ECO:0000256" key="6">
    <source>
        <dbReference type="ARBA" id="ARBA00022989"/>
    </source>
</evidence>
<dbReference type="Pfam" id="PF00957">
    <property type="entry name" value="Synaptobrevin"/>
    <property type="match status" value="1"/>
</dbReference>
<keyword evidence="20" id="KW-1185">Reference proteome</keyword>
<evidence type="ECO:0000256" key="10">
    <source>
        <dbReference type="ARBA" id="ARBA00037845"/>
    </source>
</evidence>
<dbReference type="InterPro" id="IPR042855">
    <property type="entry name" value="V_SNARE_CC"/>
</dbReference>
<dbReference type="InterPro" id="IPR051097">
    <property type="entry name" value="Synaptobrevin-like_transport"/>
</dbReference>
<feature type="domain" description="V-SNARE coiled-coil homology" evidence="19">
    <location>
        <begin position="127"/>
        <end position="187"/>
    </location>
</feature>
<name>A0ABM1EEA8_PRICU</name>
<dbReference type="PANTHER" id="PTHR21136">
    <property type="entry name" value="SNARE PROTEINS"/>
    <property type="match status" value="1"/>
</dbReference>
<keyword evidence="3" id="KW-0813">Transport</keyword>